<accession>A0AAV2MBM1</accession>
<dbReference type="Proteomes" id="UP001497482">
    <property type="component" value="Chromosome 7"/>
</dbReference>
<dbReference type="AlphaFoldDB" id="A0AAV2MBM1"/>
<evidence type="ECO:0000313" key="1">
    <source>
        <dbReference type="EMBL" id="CAL1610640.1"/>
    </source>
</evidence>
<sequence length="71" mass="7476">MGALPGDRALRGSAKSQHMSAVHVLSSTESLLLIPDTTGSILGKDKLYGAYCRLSGKGISQLYGEARLLTI</sequence>
<proteinExistence type="predicted"/>
<gene>
    <name evidence="1" type="ORF">KC01_LOCUS37210</name>
</gene>
<reference evidence="1 2" key="1">
    <citation type="submission" date="2024-04" db="EMBL/GenBank/DDBJ databases">
        <authorList>
            <person name="Waldvogel A.-M."/>
            <person name="Schoenle A."/>
        </authorList>
    </citation>
    <scope>NUCLEOTIDE SEQUENCE [LARGE SCALE GENOMIC DNA]</scope>
</reference>
<name>A0AAV2MBM1_KNICA</name>
<dbReference type="EMBL" id="OZ035829">
    <property type="protein sequence ID" value="CAL1610640.1"/>
    <property type="molecule type" value="Genomic_DNA"/>
</dbReference>
<protein>
    <submittedName>
        <fullName evidence="1">Uncharacterized protein</fullName>
    </submittedName>
</protein>
<keyword evidence="2" id="KW-1185">Reference proteome</keyword>
<organism evidence="1 2">
    <name type="scientific">Knipowitschia caucasica</name>
    <name type="common">Caucasian dwarf goby</name>
    <name type="synonym">Pomatoschistus caucasicus</name>
    <dbReference type="NCBI Taxonomy" id="637954"/>
    <lineage>
        <taxon>Eukaryota</taxon>
        <taxon>Metazoa</taxon>
        <taxon>Chordata</taxon>
        <taxon>Craniata</taxon>
        <taxon>Vertebrata</taxon>
        <taxon>Euteleostomi</taxon>
        <taxon>Actinopterygii</taxon>
        <taxon>Neopterygii</taxon>
        <taxon>Teleostei</taxon>
        <taxon>Neoteleostei</taxon>
        <taxon>Acanthomorphata</taxon>
        <taxon>Gobiaria</taxon>
        <taxon>Gobiiformes</taxon>
        <taxon>Gobioidei</taxon>
        <taxon>Gobiidae</taxon>
        <taxon>Gobiinae</taxon>
        <taxon>Knipowitschia</taxon>
    </lineage>
</organism>
<evidence type="ECO:0000313" key="2">
    <source>
        <dbReference type="Proteomes" id="UP001497482"/>
    </source>
</evidence>